<dbReference type="OrthoDB" id="692882at2759"/>
<dbReference type="PANTHER" id="PTHR46371">
    <property type="entry name" value="OS04G0464100 PROTEIN"/>
    <property type="match status" value="1"/>
</dbReference>
<gene>
    <name evidence="1" type="ORF">CTI12_AA088160</name>
</gene>
<dbReference type="Gene3D" id="3.30.70.100">
    <property type="match status" value="1"/>
</dbReference>
<name>A0A2U1Q1L6_ARTAN</name>
<accession>A0A2U1Q1L6</accession>
<comment type="caution">
    <text evidence="1">The sequence shown here is derived from an EMBL/GenBank/DDBJ whole genome shotgun (WGS) entry which is preliminary data.</text>
</comment>
<dbReference type="AlphaFoldDB" id="A0A2U1Q1L6"/>
<dbReference type="Proteomes" id="UP000245207">
    <property type="component" value="Unassembled WGS sequence"/>
</dbReference>
<proteinExistence type="predicted"/>
<keyword evidence="2" id="KW-1185">Reference proteome</keyword>
<dbReference type="STRING" id="35608.A0A2U1Q1L6"/>
<evidence type="ECO:0000313" key="2">
    <source>
        <dbReference type="Proteomes" id="UP000245207"/>
    </source>
</evidence>
<evidence type="ECO:0008006" key="3">
    <source>
        <dbReference type="Google" id="ProtNLM"/>
    </source>
</evidence>
<sequence>MAKQKIVVKVTMENNDKKSRKALKIVVGVCGFESASFIGSDQIEVTGEGIDTVKLANLLRKGVGYTELVSLGDVEEKKPEDKETNPTDAWQINPYEYHYNWYGMPRYYGY</sequence>
<organism evidence="1 2">
    <name type="scientific">Artemisia annua</name>
    <name type="common">Sweet wormwood</name>
    <dbReference type="NCBI Taxonomy" id="35608"/>
    <lineage>
        <taxon>Eukaryota</taxon>
        <taxon>Viridiplantae</taxon>
        <taxon>Streptophyta</taxon>
        <taxon>Embryophyta</taxon>
        <taxon>Tracheophyta</taxon>
        <taxon>Spermatophyta</taxon>
        <taxon>Magnoliopsida</taxon>
        <taxon>eudicotyledons</taxon>
        <taxon>Gunneridae</taxon>
        <taxon>Pentapetalae</taxon>
        <taxon>asterids</taxon>
        <taxon>campanulids</taxon>
        <taxon>Asterales</taxon>
        <taxon>Asteraceae</taxon>
        <taxon>Asteroideae</taxon>
        <taxon>Anthemideae</taxon>
        <taxon>Artemisiinae</taxon>
        <taxon>Artemisia</taxon>
    </lineage>
</organism>
<dbReference type="InterPro" id="IPR044296">
    <property type="entry name" value="HIPP46"/>
</dbReference>
<evidence type="ECO:0000313" key="1">
    <source>
        <dbReference type="EMBL" id="PWA91867.1"/>
    </source>
</evidence>
<reference evidence="1 2" key="1">
    <citation type="journal article" date="2018" name="Mol. Plant">
        <title>The genome of Artemisia annua provides insight into the evolution of Asteraceae family and artemisinin biosynthesis.</title>
        <authorList>
            <person name="Shen Q."/>
            <person name="Zhang L."/>
            <person name="Liao Z."/>
            <person name="Wang S."/>
            <person name="Yan T."/>
            <person name="Shi P."/>
            <person name="Liu M."/>
            <person name="Fu X."/>
            <person name="Pan Q."/>
            <person name="Wang Y."/>
            <person name="Lv Z."/>
            <person name="Lu X."/>
            <person name="Zhang F."/>
            <person name="Jiang W."/>
            <person name="Ma Y."/>
            <person name="Chen M."/>
            <person name="Hao X."/>
            <person name="Li L."/>
            <person name="Tang Y."/>
            <person name="Lv G."/>
            <person name="Zhou Y."/>
            <person name="Sun X."/>
            <person name="Brodelius P.E."/>
            <person name="Rose J.K.C."/>
            <person name="Tang K."/>
        </authorList>
    </citation>
    <scope>NUCLEOTIDE SEQUENCE [LARGE SCALE GENOMIC DNA]</scope>
    <source>
        <strain evidence="2">cv. Huhao1</strain>
        <tissue evidence="1">Leaf</tissue>
    </source>
</reference>
<protein>
    <recommendedName>
        <fullName evidence="3">Heavy metal-associated domain, HMA</fullName>
    </recommendedName>
</protein>
<dbReference type="EMBL" id="PKPP01000512">
    <property type="protein sequence ID" value="PWA91867.1"/>
    <property type="molecule type" value="Genomic_DNA"/>
</dbReference>